<comment type="caution">
    <text evidence="1">The sequence shown here is derived from an EMBL/GenBank/DDBJ whole genome shotgun (WGS) entry which is preliminary data.</text>
</comment>
<keyword evidence="2" id="KW-1185">Reference proteome</keyword>
<evidence type="ECO:0000313" key="1">
    <source>
        <dbReference type="EMBL" id="KAL0197798.1"/>
    </source>
</evidence>
<evidence type="ECO:0000313" key="2">
    <source>
        <dbReference type="Proteomes" id="UP001529510"/>
    </source>
</evidence>
<dbReference type="EMBL" id="JAMKFB020000003">
    <property type="protein sequence ID" value="KAL0197798.1"/>
    <property type="molecule type" value="Genomic_DNA"/>
</dbReference>
<feature type="non-terminal residue" evidence="1">
    <location>
        <position position="413"/>
    </location>
</feature>
<organism evidence="1 2">
    <name type="scientific">Cirrhinus mrigala</name>
    <name type="common">Mrigala</name>
    <dbReference type="NCBI Taxonomy" id="683832"/>
    <lineage>
        <taxon>Eukaryota</taxon>
        <taxon>Metazoa</taxon>
        <taxon>Chordata</taxon>
        <taxon>Craniata</taxon>
        <taxon>Vertebrata</taxon>
        <taxon>Euteleostomi</taxon>
        <taxon>Actinopterygii</taxon>
        <taxon>Neopterygii</taxon>
        <taxon>Teleostei</taxon>
        <taxon>Ostariophysi</taxon>
        <taxon>Cypriniformes</taxon>
        <taxon>Cyprinidae</taxon>
        <taxon>Labeoninae</taxon>
        <taxon>Labeonini</taxon>
        <taxon>Cirrhinus</taxon>
    </lineage>
</organism>
<feature type="non-terminal residue" evidence="1">
    <location>
        <position position="1"/>
    </location>
</feature>
<name>A0ABD0RGX5_CIRMR</name>
<sequence>YSEHTQLQSRQRTVQDAIQGKLSDLDQCISQYQAAFASLEATQLASLLQEISSPIDLGPPSYVPATTFLQNAGQAHLISQCEALEAEVSALLQQRRSQLRGCLEHLHSYATVALLHRVHTWKQWMEELVCDMTVDHCQTIYHQYEMQFAPQPPPATCQFLSSIEMALQHHAAETNTRLLRQGAGVPVCEEQLQEIERCIKVFLHEDAELGSFSLAGIIVSALCALTRRNLVMEGAAASAGEQLVELTSRDGACMSGNITCLVQLLQQCQLLSHDLDILSLAETSQVVYLANGVYTCLQALRCMLKGENTLETMLAELDALIDQCADGVSLQGLGEVLQAHLRNTAMGLEEDPDDHYLDITRVLRAQYSELIQPRSMESSVQETPKMSAGQMLLVAFDGMFAQLETAFGLLIDK</sequence>
<protein>
    <submittedName>
        <fullName evidence="1">Uncharacterized protein</fullName>
    </submittedName>
</protein>
<accession>A0ABD0RGX5</accession>
<proteinExistence type="predicted"/>
<dbReference type="AlphaFoldDB" id="A0ABD0RGX5"/>
<reference evidence="1 2" key="1">
    <citation type="submission" date="2024-05" db="EMBL/GenBank/DDBJ databases">
        <title>Genome sequencing and assembly of Indian major carp, Cirrhinus mrigala (Hamilton, 1822).</title>
        <authorList>
            <person name="Mohindra V."/>
            <person name="Chowdhury L.M."/>
            <person name="Lal K."/>
            <person name="Jena J.K."/>
        </authorList>
    </citation>
    <scope>NUCLEOTIDE SEQUENCE [LARGE SCALE GENOMIC DNA]</scope>
    <source>
        <strain evidence="1">CM1030</strain>
        <tissue evidence="1">Blood</tissue>
    </source>
</reference>
<dbReference type="Proteomes" id="UP001529510">
    <property type="component" value="Unassembled WGS sequence"/>
</dbReference>
<gene>
    <name evidence="1" type="ORF">M9458_006338</name>
</gene>